<dbReference type="OrthoDB" id="9148135at2"/>
<reference evidence="2" key="1">
    <citation type="submission" date="2017-07" db="EMBL/GenBank/DDBJ databases">
        <title>Brachybacterium sp. VR2415.</title>
        <authorList>
            <person name="Tak E.J."/>
            <person name="Bae J.-W."/>
        </authorList>
    </citation>
    <scope>NUCLEOTIDE SEQUENCE [LARGE SCALE GENOMIC DNA]</scope>
    <source>
        <strain evidence="2">VR2415</strain>
    </source>
</reference>
<dbReference type="Pfam" id="PF06224">
    <property type="entry name" value="AlkZ-like"/>
    <property type="match status" value="1"/>
</dbReference>
<dbReference type="RefSeq" id="WP_089065203.1">
    <property type="nucleotide sequence ID" value="NZ_CP022316.1"/>
</dbReference>
<dbReference type="EMBL" id="CP022316">
    <property type="protein sequence ID" value="ASK65962.1"/>
    <property type="molecule type" value="Genomic_DNA"/>
</dbReference>
<dbReference type="Proteomes" id="UP000198398">
    <property type="component" value="Chromosome"/>
</dbReference>
<proteinExistence type="predicted"/>
<evidence type="ECO:0008006" key="3">
    <source>
        <dbReference type="Google" id="ProtNLM"/>
    </source>
</evidence>
<organism evidence="1 2">
    <name type="scientific">Brachybacterium avium</name>
    <dbReference type="NCBI Taxonomy" id="2017485"/>
    <lineage>
        <taxon>Bacteria</taxon>
        <taxon>Bacillati</taxon>
        <taxon>Actinomycetota</taxon>
        <taxon>Actinomycetes</taxon>
        <taxon>Micrococcales</taxon>
        <taxon>Dermabacteraceae</taxon>
        <taxon>Brachybacterium</taxon>
    </lineage>
</organism>
<dbReference type="AlphaFoldDB" id="A0A220UDH9"/>
<gene>
    <name evidence="1" type="ORF">CFK39_09170</name>
</gene>
<protein>
    <recommendedName>
        <fullName evidence="3">Winged helix DNA-binding domain-containing protein</fullName>
    </recommendedName>
</protein>
<evidence type="ECO:0000313" key="1">
    <source>
        <dbReference type="EMBL" id="ASK65962.1"/>
    </source>
</evidence>
<keyword evidence="2" id="KW-1185">Reference proteome</keyword>
<dbReference type="InterPro" id="IPR009351">
    <property type="entry name" value="AlkZ-like"/>
</dbReference>
<name>A0A220UDH9_9MICO</name>
<dbReference type="PANTHER" id="PTHR38479:SF2">
    <property type="entry name" value="WINGED HELIX DNA-BINDING DOMAIN-CONTAINING PROTEIN"/>
    <property type="match status" value="1"/>
</dbReference>
<accession>A0A220UDH9</accession>
<dbReference type="KEGG" id="brv:CFK39_09170"/>
<dbReference type="PANTHER" id="PTHR38479">
    <property type="entry name" value="LMO0824 PROTEIN"/>
    <property type="match status" value="1"/>
</dbReference>
<sequence length="384" mass="41488">MTQRHLAGARILAQGLVGEPRFPDPAAAARAFGAHQGQDVAGVMASLALRTGGDLDAVLAAFDRGEVVRGYPMRGTVFAVAADSLAWLTELCAVAPLRAAISRRGHLELEGHHVQRAQEVLEEIAAEQSVPGKGRGVLRTELIAAWETAGIRTDRGRGYHLLSELISGGIAAYGPWRDGETAVVLARAWLPADTDLAGAFNGERAAAAAELARRYLTSHGPAGERDLAWWSKLPLGTIRAALPLIESQLESGYADRAGRLHATAVAARGGDGERLWWRPGLAEDYAAAEKETMRELLLPGFDELVLGYRDRLYLMDPERHCALVPGNNGVFKRAALRRGEVVGLWSRKGTAGKRRLVLQELCTVSPTQHRRFETLFAAFPYTAA</sequence>
<evidence type="ECO:0000313" key="2">
    <source>
        <dbReference type="Proteomes" id="UP000198398"/>
    </source>
</evidence>